<name>A0A8J5WNN2_ZIZPA</name>
<accession>A0A8J5WNN2</accession>
<organism evidence="1 3">
    <name type="scientific">Zizania palustris</name>
    <name type="common">Northern wild rice</name>
    <dbReference type="NCBI Taxonomy" id="103762"/>
    <lineage>
        <taxon>Eukaryota</taxon>
        <taxon>Viridiplantae</taxon>
        <taxon>Streptophyta</taxon>
        <taxon>Embryophyta</taxon>
        <taxon>Tracheophyta</taxon>
        <taxon>Spermatophyta</taxon>
        <taxon>Magnoliopsida</taxon>
        <taxon>Liliopsida</taxon>
        <taxon>Poales</taxon>
        <taxon>Poaceae</taxon>
        <taxon>BOP clade</taxon>
        <taxon>Oryzoideae</taxon>
        <taxon>Oryzeae</taxon>
        <taxon>Zizaniinae</taxon>
        <taxon>Zizania</taxon>
    </lineage>
</organism>
<protein>
    <submittedName>
        <fullName evidence="1">Uncharacterized protein</fullName>
    </submittedName>
</protein>
<evidence type="ECO:0000313" key="3">
    <source>
        <dbReference type="Proteomes" id="UP000729402"/>
    </source>
</evidence>
<comment type="caution">
    <text evidence="1">The sequence shown here is derived from an EMBL/GenBank/DDBJ whole genome shotgun (WGS) entry which is preliminary data.</text>
</comment>
<sequence>MRQLSPAVRDPQRLRLARTVHSRLTQRLPKAAREQPTALTRAVRCRLTVLARMARPTRDRDTANVPWFWKEARSATYQNFIDASRKEAAQQ</sequence>
<proteinExistence type="predicted"/>
<gene>
    <name evidence="1" type="ORF">GUJ93_ZPchr0012g21496</name>
    <name evidence="2" type="ORF">GUJ93_ZPchr0013g35782</name>
</gene>
<dbReference type="EMBL" id="JAAALK010000080">
    <property type="protein sequence ID" value="KAG8092001.1"/>
    <property type="molecule type" value="Genomic_DNA"/>
</dbReference>
<reference evidence="1" key="2">
    <citation type="submission" date="2021-02" db="EMBL/GenBank/DDBJ databases">
        <authorList>
            <person name="Kimball J.A."/>
            <person name="Haas M.W."/>
            <person name="Macchietto M."/>
            <person name="Kono T."/>
            <person name="Duquette J."/>
            <person name="Shao M."/>
        </authorList>
    </citation>
    <scope>NUCLEOTIDE SEQUENCE</scope>
    <source>
        <tissue evidence="1">Fresh leaf tissue</tissue>
    </source>
</reference>
<dbReference type="AlphaFoldDB" id="A0A8J5WNN2"/>
<evidence type="ECO:0000313" key="1">
    <source>
        <dbReference type="EMBL" id="KAG8092001.1"/>
    </source>
</evidence>
<keyword evidence="3" id="KW-1185">Reference proteome</keyword>
<reference evidence="1" key="1">
    <citation type="journal article" date="2021" name="bioRxiv">
        <title>Whole Genome Assembly and Annotation of Northern Wild Rice, Zizania palustris L., Supports a Whole Genome Duplication in the Zizania Genus.</title>
        <authorList>
            <person name="Haas M."/>
            <person name="Kono T."/>
            <person name="Macchietto M."/>
            <person name="Millas R."/>
            <person name="McGilp L."/>
            <person name="Shao M."/>
            <person name="Duquette J."/>
            <person name="Hirsch C.N."/>
            <person name="Kimball J."/>
        </authorList>
    </citation>
    <scope>NUCLEOTIDE SEQUENCE</scope>
    <source>
        <tissue evidence="1">Fresh leaf tissue</tissue>
    </source>
</reference>
<dbReference type="EMBL" id="JAAALK010000079">
    <property type="protein sequence ID" value="KAG8098902.1"/>
    <property type="molecule type" value="Genomic_DNA"/>
</dbReference>
<dbReference type="Proteomes" id="UP000729402">
    <property type="component" value="Unassembled WGS sequence"/>
</dbReference>
<evidence type="ECO:0000313" key="2">
    <source>
        <dbReference type="EMBL" id="KAG8098902.1"/>
    </source>
</evidence>